<keyword evidence="2" id="KW-1185">Reference proteome</keyword>
<dbReference type="Proteomes" id="UP000694864">
    <property type="component" value="Chromosome 16"/>
</dbReference>
<dbReference type="Gene3D" id="2.60.210.10">
    <property type="entry name" value="Apoptosis, Tumor Necrosis Factor Receptor Associated Protein 2, Chain A"/>
    <property type="match status" value="2"/>
</dbReference>
<proteinExistence type="predicted"/>
<dbReference type="PANTHER" id="PTHR46162:SF47">
    <property type="entry name" value="TRAF-LIKE FAMILY PROTEIN-RELATED"/>
    <property type="match status" value="1"/>
</dbReference>
<dbReference type="Pfam" id="PF22486">
    <property type="entry name" value="MATH_2"/>
    <property type="match status" value="2"/>
</dbReference>
<evidence type="ECO:0000259" key="1">
    <source>
        <dbReference type="PROSITE" id="PS50144"/>
    </source>
</evidence>
<reference evidence="3" key="2">
    <citation type="submission" date="2025-08" db="UniProtKB">
        <authorList>
            <consortium name="RefSeq"/>
        </authorList>
    </citation>
    <scope>IDENTIFICATION</scope>
    <source>
        <tissue evidence="3">Leaf</tissue>
    </source>
</reference>
<dbReference type="InterPro" id="IPR008974">
    <property type="entry name" value="TRAF-like"/>
</dbReference>
<dbReference type="RefSeq" id="XP_010474234.2">
    <property type="nucleotide sequence ID" value="XM_010475932.2"/>
</dbReference>
<dbReference type="SUPFAM" id="SSF49599">
    <property type="entry name" value="TRAF domain-like"/>
    <property type="match status" value="2"/>
</dbReference>
<dbReference type="GeneID" id="104753726"/>
<name>A0ABM0WPK6_CAMSA</name>
<dbReference type="CDD" id="cd00121">
    <property type="entry name" value="MATH"/>
    <property type="match status" value="2"/>
</dbReference>
<accession>A0ABM0WPK6</accession>
<feature type="domain" description="MATH" evidence="1">
    <location>
        <begin position="267"/>
        <end position="392"/>
    </location>
</feature>
<reference evidence="2" key="1">
    <citation type="journal article" date="2014" name="Nat. Commun.">
        <title>The emerging biofuel crop Camelina sativa retains a highly undifferentiated hexaploid genome structure.</title>
        <authorList>
            <person name="Kagale S."/>
            <person name="Koh C."/>
            <person name="Nixon J."/>
            <person name="Bollina V."/>
            <person name="Clarke W.E."/>
            <person name="Tuteja R."/>
            <person name="Spillane C."/>
            <person name="Robinson S.J."/>
            <person name="Links M.G."/>
            <person name="Clarke C."/>
            <person name="Higgins E.E."/>
            <person name="Huebert T."/>
            <person name="Sharpe A.G."/>
            <person name="Parkin I.A."/>
        </authorList>
    </citation>
    <scope>NUCLEOTIDE SEQUENCE [LARGE SCALE GENOMIC DNA]</scope>
    <source>
        <strain evidence="2">cv. DH55</strain>
    </source>
</reference>
<dbReference type="InterPro" id="IPR002083">
    <property type="entry name" value="MATH/TRAF_dom"/>
</dbReference>
<gene>
    <name evidence="3" type="primary">LOC104753726</name>
</gene>
<dbReference type="PANTHER" id="PTHR46162">
    <property type="entry name" value="TRAF-LIKE FAMILY PROTEIN"/>
    <property type="match status" value="1"/>
</dbReference>
<dbReference type="SMART" id="SM00061">
    <property type="entry name" value="MATH"/>
    <property type="match status" value="1"/>
</dbReference>
<sequence>MASPRRVVIENHRLSPLINLRKKPQAIPLPHMDHPQSHPDLKTFDDDDKVNLVRFGLASLSPVRKDDRGWLLGPVIVARDSQLKDYAHHARHQFLRSSRAGESILLLNSYSLKINKFSQLENHTAFSDHKYQSRLLSSGGYNWRLIVYPRGNVNDNVSGFISMDVELDSTSLTESSPTTEVFAELRFFVYNKKENKYFTIQDVEVKRFNVLNMVRGLQKVLTYETFINPENGYIFEGGQCEFGVYVIVPPPLTNWEIVSFDEKLLSSPKFSWTVKNFSGLNEYVYKSNSFTMGGRKWGLMLYPKGDSRATDNFLSFFLYLADIETLKPDEKIFCQVHLRVLNPLGSYHVEGKVDSWYEKSNRVLGWYNFVSLDEIRKTYLDKEDTLKVEAEFKVVSGIKYSTAI</sequence>
<dbReference type="PROSITE" id="PS50144">
    <property type="entry name" value="MATH"/>
    <property type="match status" value="2"/>
</dbReference>
<organism evidence="2 3">
    <name type="scientific">Camelina sativa</name>
    <name type="common">False flax</name>
    <name type="synonym">Myagrum sativum</name>
    <dbReference type="NCBI Taxonomy" id="90675"/>
    <lineage>
        <taxon>Eukaryota</taxon>
        <taxon>Viridiplantae</taxon>
        <taxon>Streptophyta</taxon>
        <taxon>Embryophyta</taxon>
        <taxon>Tracheophyta</taxon>
        <taxon>Spermatophyta</taxon>
        <taxon>Magnoliopsida</taxon>
        <taxon>eudicotyledons</taxon>
        <taxon>Gunneridae</taxon>
        <taxon>Pentapetalae</taxon>
        <taxon>rosids</taxon>
        <taxon>malvids</taxon>
        <taxon>Brassicales</taxon>
        <taxon>Brassicaceae</taxon>
        <taxon>Camelineae</taxon>
        <taxon>Camelina</taxon>
    </lineage>
</organism>
<evidence type="ECO:0000313" key="2">
    <source>
        <dbReference type="Proteomes" id="UP000694864"/>
    </source>
</evidence>
<evidence type="ECO:0000313" key="3">
    <source>
        <dbReference type="RefSeq" id="XP_010474234.2"/>
    </source>
</evidence>
<protein>
    <submittedName>
        <fullName evidence="3">Uncharacterized protein LOC104753726</fullName>
    </submittedName>
</protein>
<feature type="domain" description="MATH" evidence="1">
    <location>
        <begin position="107"/>
        <end position="246"/>
    </location>
</feature>